<feature type="compositionally biased region" description="Low complexity" evidence="1">
    <location>
        <begin position="119"/>
        <end position="134"/>
    </location>
</feature>
<proteinExistence type="predicted"/>
<evidence type="ECO:0000313" key="3">
    <source>
        <dbReference type="Proteomes" id="UP000029665"/>
    </source>
</evidence>
<evidence type="ECO:0000256" key="1">
    <source>
        <dbReference type="SAM" id="MobiDB-lite"/>
    </source>
</evidence>
<evidence type="ECO:0000313" key="2">
    <source>
        <dbReference type="EMBL" id="CDO73126.1"/>
    </source>
</evidence>
<dbReference type="Proteomes" id="UP000029665">
    <property type="component" value="Unassembled WGS sequence"/>
</dbReference>
<comment type="caution">
    <text evidence="2">The sequence shown here is derived from an EMBL/GenBank/DDBJ whole genome shotgun (WGS) entry which is preliminary data.</text>
</comment>
<sequence length="518" mass="56651">MGRRLIATDDDQSESLRKTRSGTVFSPWAHIFGTPWRAPHDFDLDAHVKAASQPEYQPYEDGDTSLVHDLLSAVGAASSSRPDPLPSCAAKNKDATLPPADCIVFSASPMAANAERALATASTTPSASPSVSQPHAPKSKLSPTPGQQSHQPKVSKDTFHAKQRSKRRQQEKRAQAQAQLIGESVGRRPVKAIARRRRAAALSHVIPGSLDRTAVPAANDMTVQTGRCAPNQAAFSLEQGDLPVAKSAFIATWCPLSAGDHVRKTCDQLVSEGFRLIQWDGIQCWPVVDRNGRVFAVLGGQPRDRSWEDINSQMGNVIARSTASYTQTPLHRRGHYIAVTTGISFGGGQEHISNLVNDPATQKVLDSLLQQSAVRWIASFQNSIMRLFAPWLHAHYAETLDALCARHPELRRNCDRSDFACITFNMGPRTTTIPHCNHLNLPFGWCAITALGDFDPELGGHLVLWDLRMLIEFPPASTILIPSAILTHSNIDIGSQEWRYSLTQYSAGGLFRRAMSLG</sequence>
<feature type="region of interest" description="Disordered" evidence="1">
    <location>
        <begin position="116"/>
        <end position="183"/>
    </location>
</feature>
<dbReference type="EMBL" id="CCBP010000119">
    <property type="protein sequence ID" value="CDO73126.1"/>
    <property type="molecule type" value="Genomic_DNA"/>
</dbReference>
<feature type="compositionally biased region" description="Basic residues" evidence="1">
    <location>
        <begin position="161"/>
        <end position="170"/>
    </location>
</feature>
<protein>
    <submittedName>
        <fullName evidence="2">Uncharacterized protein</fullName>
    </submittedName>
</protein>
<organism evidence="2 3">
    <name type="scientific">Pycnoporus cinnabarinus</name>
    <name type="common">Cinnabar-red polypore</name>
    <name type="synonym">Trametes cinnabarina</name>
    <dbReference type="NCBI Taxonomy" id="5643"/>
    <lineage>
        <taxon>Eukaryota</taxon>
        <taxon>Fungi</taxon>
        <taxon>Dikarya</taxon>
        <taxon>Basidiomycota</taxon>
        <taxon>Agaricomycotina</taxon>
        <taxon>Agaricomycetes</taxon>
        <taxon>Polyporales</taxon>
        <taxon>Polyporaceae</taxon>
        <taxon>Trametes</taxon>
    </lineage>
</organism>
<dbReference type="STRING" id="5643.A0A060SFX5"/>
<feature type="compositionally biased region" description="Polar residues" evidence="1">
    <location>
        <begin position="141"/>
        <end position="152"/>
    </location>
</feature>
<accession>A0A060SFX5</accession>
<reference evidence="2" key="1">
    <citation type="submission" date="2014-01" db="EMBL/GenBank/DDBJ databases">
        <title>The genome of the white-rot fungus Pycnoporus cinnabarinus: a basidiomycete model with a versatile arsenal for lignocellulosic biomass breakdown.</title>
        <authorList>
            <person name="Levasseur A."/>
            <person name="Lomascolo A."/>
            <person name="Ruiz-Duenas F.J."/>
            <person name="Uzan E."/>
            <person name="Piumi F."/>
            <person name="Kues U."/>
            <person name="Ram A.F.J."/>
            <person name="Murat C."/>
            <person name="Haon M."/>
            <person name="Benoit I."/>
            <person name="Arfi Y."/>
            <person name="Chevret D."/>
            <person name="Drula E."/>
            <person name="Kwon M.J."/>
            <person name="Gouret P."/>
            <person name="Lesage-Meessen L."/>
            <person name="Lombard V."/>
            <person name="Mariette J."/>
            <person name="Noirot C."/>
            <person name="Park J."/>
            <person name="Patyshakuliyeva A."/>
            <person name="Wieneger R.A.B."/>
            <person name="Wosten H.A.B."/>
            <person name="Martin F."/>
            <person name="Coutinho P.M."/>
            <person name="de Vries R."/>
            <person name="Martinez A.T."/>
            <person name="Klopp C."/>
            <person name="Pontarotti P."/>
            <person name="Henrissat B."/>
            <person name="Record E."/>
        </authorList>
    </citation>
    <scope>NUCLEOTIDE SEQUENCE [LARGE SCALE GENOMIC DNA]</scope>
    <source>
        <strain evidence="2">BRFM137</strain>
    </source>
</reference>
<dbReference type="Gene3D" id="3.60.130.30">
    <property type="match status" value="1"/>
</dbReference>
<dbReference type="OrthoDB" id="2797114at2759"/>
<dbReference type="HOGENOM" id="CLU_031314_2_1_1"/>
<name>A0A060SFX5_PYCCI</name>
<gene>
    <name evidence="2" type="ORF">BN946_scf185007.g180</name>
</gene>
<dbReference type="OMA" id="WEDINSQ"/>
<keyword evidence="3" id="KW-1185">Reference proteome</keyword>
<dbReference type="AlphaFoldDB" id="A0A060SFX5"/>